<feature type="transmembrane region" description="Helical" evidence="6">
    <location>
        <begin position="6"/>
        <end position="23"/>
    </location>
</feature>
<dbReference type="GO" id="GO:0042773">
    <property type="term" value="P:ATP synthesis coupled electron transport"/>
    <property type="evidence" value="ECO:0007669"/>
    <property type="project" value="InterPro"/>
</dbReference>
<dbReference type="PANTHER" id="PTHR42703:SF1">
    <property type="entry name" value="NA(+)_H(+) ANTIPORTER SUBUNIT D1"/>
    <property type="match status" value="1"/>
</dbReference>
<feature type="transmembrane region" description="Helical" evidence="6">
    <location>
        <begin position="110"/>
        <end position="129"/>
    </location>
</feature>
<dbReference type="InParanoid" id="A0A554NF71"/>
<feature type="transmembrane region" description="Helical" evidence="6">
    <location>
        <begin position="289"/>
        <end position="312"/>
    </location>
</feature>
<feature type="transmembrane region" description="Helical" evidence="6">
    <location>
        <begin position="205"/>
        <end position="225"/>
    </location>
</feature>
<sequence length="593" mass="60201">MTSTVVIAPLLVALGTAILALLTRRVPRLQRALSVAGAGAYVVGVAVLVRAVRLDPDGRLVYRVSNWDGPFGIVLIADPLSTLMLALAAVVSLVAAVYSVRFVGREGQRLSYHALYHLMVVGVTGALLTGDVFNLFVWFEVMLMSSYVLVAFASDSDATRAALQYAVLNLLGSAVMLLAIGGLYATTGTLNMADMARRLADPTAFGIDPAPVLGLSALLLVVFLLKAGVMPFQFWVPDAYRAAPAPVTAVLAGVVKKVGVYAVVRLYFTVFAAAPLTVSLPGISGGPELGFLAFFGPVLFLMATASAILGGLGAIDQPDMEGLLAYSSIAQIGFIMLPLAVAATAAAPAVRTVGIAAALVYSVNHGLAKSLLFLAVGAAEDAIGSTRLSDLGGLTEVAPVLSGAFLIGALSLVGIPPLTGFFAKLLVFDTAVRAGAPLALAVALAGAILTIAYVTRAWNNAFWGSPGSRVHAAATAARTGRDDGPAVADGGHADAADDAHGTAGDDLATVASIADPVLVGCTLSLAVLLVALGIGFDPLYAAATDAAAAALDTEAYVRAVDPAIAGDAIADGGGTGGDQDVAEQLRALRGDGR</sequence>
<dbReference type="OrthoDB" id="101192at2157"/>
<keyword evidence="5 6" id="KW-0472">Membrane</keyword>
<comment type="subcellular location">
    <subcellularLocation>
        <location evidence="1">Cell membrane</location>
        <topology evidence="1">Multi-pass membrane protein</topology>
    </subcellularLocation>
</comment>
<feature type="transmembrane region" description="Helical" evidence="6">
    <location>
        <begin position="135"/>
        <end position="153"/>
    </location>
</feature>
<evidence type="ECO:0000256" key="4">
    <source>
        <dbReference type="ARBA" id="ARBA00022989"/>
    </source>
</evidence>
<dbReference type="FunCoup" id="A0A554NF71">
    <property type="interactions" value="13"/>
</dbReference>
<feature type="transmembrane region" description="Helical" evidence="6">
    <location>
        <begin position="32"/>
        <end position="52"/>
    </location>
</feature>
<keyword evidence="9" id="KW-1185">Reference proteome</keyword>
<evidence type="ECO:0000256" key="1">
    <source>
        <dbReference type="ARBA" id="ARBA00004651"/>
    </source>
</evidence>
<evidence type="ECO:0000256" key="5">
    <source>
        <dbReference type="ARBA" id="ARBA00023136"/>
    </source>
</evidence>
<organism evidence="8 9">
    <name type="scientific">Haloglomus irregulare</name>
    <dbReference type="NCBI Taxonomy" id="2234134"/>
    <lineage>
        <taxon>Archaea</taxon>
        <taxon>Methanobacteriati</taxon>
        <taxon>Methanobacteriota</taxon>
        <taxon>Stenosarchaea group</taxon>
        <taxon>Halobacteria</taxon>
        <taxon>Halobacteriales</taxon>
        <taxon>Natronomonadaceae</taxon>
        <taxon>Haloglomus</taxon>
    </lineage>
</organism>
<comment type="caution">
    <text evidence="8">The sequence shown here is derived from an EMBL/GenBank/DDBJ whole genome shotgun (WGS) entry which is preliminary data.</text>
</comment>
<evidence type="ECO:0000313" key="9">
    <source>
        <dbReference type="Proteomes" id="UP000319894"/>
    </source>
</evidence>
<evidence type="ECO:0000259" key="7">
    <source>
        <dbReference type="Pfam" id="PF00361"/>
    </source>
</evidence>
<feature type="transmembrane region" description="Helical" evidence="6">
    <location>
        <begin position="353"/>
        <end position="376"/>
    </location>
</feature>
<feature type="transmembrane region" description="Helical" evidence="6">
    <location>
        <begin position="165"/>
        <end position="185"/>
    </location>
</feature>
<evidence type="ECO:0000256" key="3">
    <source>
        <dbReference type="ARBA" id="ARBA00022692"/>
    </source>
</evidence>
<name>A0A554NF71_9EURY</name>
<dbReference type="GO" id="GO:0005886">
    <property type="term" value="C:plasma membrane"/>
    <property type="evidence" value="ECO:0007669"/>
    <property type="project" value="UniProtKB-SubCell"/>
</dbReference>
<dbReference type="EMBL" id="QMDX01000001">
    <property type="protein sequence ID" value="TSD15640.1"/>
    <property type="molecule type" value="Genomic_DNA"/>
</dbReference>
<dbReference type="Pfam" id="PF00361">
    <property type="entry name" value="Proton_antipo_M"/>
    <property type="match status" value="2"/>
</dbReference>
<dbReference type="GO" id="GO:0008137">
    <property type="term" value="F:NADH dehydrogenase (ubiquinone) activity"/>
    <property type="evidence" value="ECO:0007669"/>
    <property type="project" value="InterPro"/>
</dbReference>
<feature type="transmembrane region" description="Helical" evidence="6">
    <location>
        <begin position="397"/>
        <end position="415"/>
    </location>
</feature>
<proteinExistence type="predicted"/>
<evidence type="ECO:0000256" key="6">
    <source>
        <dbReference type="SAM" id="Phobius"/>
    </source>
</evidence>
<evidence type="ECO:0000256" key="2">
    <source>
        <dbReference type="ARBA" id="ARBA00022475"/>
    </source>
</evidence>
<dbReference type="InterPro" id="IPR003918">
    <property type="entry name" value="NADH_UbQ_OxRdtase"/>
</dbReference>
<feature type="transmembrane region" description="Helical" evidence="6">
    <location>
        <begin position="435"/>
        <end position="454"/>
    </location>
</feature>
<dbReference type="RefSeq" id="WP_144260114.1">
    <property type="nucleotide sequence ID" value="NZ_QMDX01000001.1"/>
</dbReference>
<dbReference type="InterPro" id="IPR050586">
    <property type="entry name" value="CPA3_Na-H_Antiporter_D"/>
</dbReference>
<feature type="domain" description="NADH:quinone oxidoreductase/Mrp antiporter transmembrane" evidence="7">
    <location>
        <begin position="130"/>
        <end position="271"/>
    </location>
</feature>
<keyword evidence="4 6" id="KW-1133">Transmembrane helix</keyword>
<keyword evidence="2" id="KW-1003">Cell membrane</keyword>
<dbReference type="Proteomes" id="UP000319894">
    <property type="component" value="Unassembled WGS sequence"/>
</dbReference>
<feature type="transmembrane region" description="Helical" evidence="6">
    <location>
        <begin position="324"/>
        <end position="347"/>
    </location>
</feature>
<dbReference type="PANTHER" id="PTHR42703">
    <property type="entry name" value="NADH DEHYDROGENASE"/>
    <property type="match status" value="1"/>
</dbReference>
<gene>
    <name evidence="8" type="ORF">DP107_00155</name>
</gene>
<feature type="domain" description="NADH:quinone oxidoreductase/Mrp antiporter transmembrane" evidence="7">
    <location>
        <begin position="297"/>
        <end position="449"/>
    </location>
</feature>
<dbReference type="InterPro" id="IPR001750">
    <property type="entry name" value="ND/Mrp_TM"/>
</dbReference>
<feature type="transmembrane region" description="Helical" evidence="6">
    <location>
        <begin position="72"/>
        <end position="98"/>
    </location>
</feature>
<accession>A0A554NF71</accession>
<keyword evidence="3 6" id="KW-0812">Transmembrane</keyword>
<protein>
    <submittedName>
        <fullName evidence="8">Na+/H+ antiporter subunit D</fullName>
    </submittedName>
</protein>
<feature type="transmembrane region" description="Helical" evidence="6">
    <location>
        <begin position="266"/>
        <end position="283"/>
    </location>
</feature>
<evidence type="ECO:0000313" key="8">
    <source>
        <dbReference type="EMBL" id="TSD15640.1"/>
    </source>
</evidence>
<reference evidence="8 9" key="1">
    <citation type="submission" date="2018-06" db="EMBL/GenBank/DDBJ databases">
        <title>Natronomonas sp. F16-60 a new haloarchaeon isolated from a solar saltern of Isla Cristina, Huelva, Spain.</title>
        <authorList>
            <person name="Duran-Viseras A."/>
            <person name="Sanchez-Porro C."/>
            <person name="Ventosa A."/>
        </authorList>
    </citation>
    <scope>NUCLEOTIDE SEQUENCE [LARGE SCALE GENOMIC DNA]</scope>
    <source>
        <strain evidence="8 9">F16-60</strain>
    </source>
</reference>
<dbReference type="PRINTS" id="PR01437">
    <property type="entry name" value="NUOXDRDTASE4"/>
</dbReference>
<dbReference type="AlphaFoldDB" id="A0A554NF71"/>